<feature type="compositionally biased region" description="Polar residues" evidence="1">
    <location>
        <begin position="10"/>
        <end position="22"/>
    </location>
</feature>
<keyword evidence="3" id="KW-1185">Reference proteome</keyword>
<feature type="compositionally biased region" description="Low complexity" evidence="1">
    <location>
        <begin position="244"/>
        <end position="259"/>
    </location>
</feature>
<dbReference type="Proteomes" id="UP000467700">
    <property type="component" value="Unassembled WGS sequence"/>
</dbReference>
<feature type="region of interest" description="Disordered" evidence="1">
    <location>
        <begin position="1"/>
        <end position="67"/>
    </location>
</feature>
<feature type="compositionally biased region" description="Basic residues" evidence="1">
    <location>
        <begin position="52"/>
        <end position="61"/>
    </location>
</feature>
<sequence>MASRRKPQFTYKSPTAQDSVLITLSRPKTKTNGTHPRSTKTSRSNSSQQEHRSRHVARRMHPTSPPLPLFHPLGYLAMSLPPLDPIRYGLPVLATPDEPDDQSSHRSRRAAKLRENDEDIHAVPSPTVSTIAAVAAREAKERASPRKRRVGGAKRKRRDADDGDATYPAKRTRVPRTANGQTEEDPVVDGEQQSDVAVVPEGLAEFAETAQRRSTRSKAIKRRDSSASETTSNLGSAPAVSAQPAGDATTPTIATTIDAVAEKVEGPDRLSGNDEKEEGELSEEQPNP</sequence>
<feature type="compositionally biased region" description="Polar residues" evidence="1">
    <location>
        <begin position="30"/>
        <end position="48"/>
    </location>
</feature>
<name>A0A8S0WUZ9_CYCAE</name>
<protein>
    <submittedName>
        <fullName evidence="2">Uncharacterized protein</fullName>
    </submittedName>
</protein>
<feature type="compositionally biased region" description="Basic and acidic residues" evidence="1">
    <location>
        <begin position="260"/>
        <end position="274"/>
    </location>
</feature>
<feature type="compositionally biased region" description="Acidic residues" evidence="1">
    <location>
        <begin position="275"/>
        <end position="288"/>
    </location>
</feature>
<comment type="caution">
    <text evidence="2">The sequence shown here is derived from an EMBL/GenBank/DDBJ whole genome shotgun (WGS) entry which is preliminary data.</text>
</comment>
<accession>A0A8S0WUZ9</accession>
<gene>
    <name evidence="2" type="ORF">AAE3_LOCUS1439</name>
</gene>
<reference evidence="2 3" key="1">
    <citation type="submission" date="2020-01" db="EMBL/GenBank/DDBJ databases">
        <authorList>
            <person name="Gupta K D."/>
        </authorList>
    </citation>
    <scope>NUCLEOTIDE SEQUENCE [LARGE SCALE GENOMIC DNA]</scope>
</reference>
<evidence type="ECO:0000313" key="2">
    <source>
        <dbReference type="EMBL" id="CAA7259258.1"/>
    </source>
</evidence>
<evidence type="ECO:0000313" key="3">
    <source>
        <dbReference type="Proteomes" id="UP000467700"/>
    </source>
</evidence>
<organism evidence="2 3">
    <name type="scientific">Cyclocybe aegerita</name>
    <name type="common">Black poplar mushroom</name>
    <name type="synonym">Agrocybe aegerita</name>
    <dbReference type="NCBI Taxonomy" id="1973307"/>
    <lineage>
        <taxon>Eukaryota</taxon>
        <taxon>Fungi</taxon>
        <taxon>Dikarya</taxon>
        <taxon>Basidiomycota</taxon>
        <taxon>Agaricomycotina</taxon>
        <taxon>Agaricomycetes</taxon>
        <taxon>Agaricomycetidae</taxon>
        <taxon>Agaricales</taxon>
        <taxon>Agaricineae</taxon>
        <taxon>Bolbitiaceae</taxon>
        <taxon>Cyclocybe</taxon>
    </lineage>
</organism>
<dbReference type="OrthoDB" id="2676123at2759"/>
<evidence type="ECO:0000256" key="1">
    <source>
        <dbReference type="SAM" id="MobiDB-lite"/>
    </source>
</evidence>
<feature type="compositionally biased region" description="Basic and acidic residues" evidence="1">
    <location>
        <begin position="112"/>
        <end position="121"/>
    </location>
</feature>
<feature type="region of interest" description="Disordered" evidence="1">
    <location>
        <begin position="91"/>
        <end position="288"/>
    </location>
</feature>
<dbReference type="AlphaFoldDB" id="A0A8S0WUZ9"/>
<dbReference type="EMBL" id="CACVBS010000013">
    <property type="protein sequence ID" value="CAA7259258.1"/>
    <property type="molecule type" value="Genomic_DNA"/>
</dbReference>
<feature type="compositionally biased region" description="Basic residues" evidence="1">
    <location>
        <begin position="145"/>
        <end position="157"/>
    </location>
</feature>
<proteinExistence type="predicted"/>